<accession>A0A5N1JUQ3</accession>
<evidence type="ECO:0000313" key="2">
    <source>
        <dbReference type="Proteomes" id="UP000327108"/>
    </source>
</evidence>
<gene>
    <name evidence="1" type="ORF">F3W84_14650</name>
</gene>
<evidence type="ECO:0000313" key="1">
    <source>
        <dbReference type="EMBL" id="KAA9367050.1"/>
    </source>
</evidence>
<keyword evidence="2" id="KW-1185">Reference proteome</keyword>
<sequence length="91" mass="10152">MPLFSITSQIYSPEEVDELRHCFSHAAIMLAEKGRDYDETTLAETIIRLHKSGLRDRNQLAELACRMIEKKPGLQSEVDGDIAANTNSGTC</sequence>
<name>A0A5N1JUQ3_9HYPH</name>
<organism evidence="1 2">
    <name type="scientific">Ochrobactrum quorumnocens</name>
    <dbReference type="NCBI Taxonomy" id="271865"/>
    <lineage>
        <taxon>Bacteria</taxon>
        <taxon>Pseudomonadati</taxon>
        <taxon>Pseudomonadota</taxon>
        <taxon>Alphaproteobacteria</taxon>
        <taxon>Hyphomicrobiales</taxon>
        <taxon>Brucellaceae</taxon>
        <taxon>Brucella/Ochrobactrum group</taxon>
        <taxon>Ochrobactrum</taxon>
    </lineage>
</organism>
<dbReference type="EMBL" id="VYXQ01000014">
    <property type="protein sequence ID" value="KAA9367050.1"/>
    <property type="molecule type" value="Genomic_DNA"/>
</dbReference>
<protein>
    <submittedName>
        <fullName evidence="1">Uncharacterized protein</fullName>
    </submittedName>
</protein>
<dbReference type="Proteomes" id="UP000327108">
    <property type="component" value="Unassembled WGS sequence"/>
</dbReference>
<comment type="caution">
    <text evidence="1">The sequence shown here is derived from an EMBL/GenBank/DDBJ whole genome shotgun (WGS) entry which is preliminary data.</text>
</comment>
<proteinExistence type="predicted"/>
<dbReference type="RefSeq" id="WP_151094294.1">
    <property type="nucleotide sequence ID" value="NZ_JBLZNM010000004.1"/>
</dbReference>
<reference evidence="1 2" key="1">
    <citation type="submission" date="2019-09" db="EMBL/GenBank/DDBJ databases">
        <title>Biological control of the noxious weed angled onion (Allium triquetrum) thwarted by endophytic bacteria in Victoria, Australia.</title>
        <authorList>
            <person name="Tehranchian P."/>
            <person name="Adair R.J."/>
            <person name="Van T.H."/>
            <person name="Morrison P.D."/>
            <person name="Williams H."/>
            <person name="Lawrie A.C."/>
        </authorList>
    </citation>
    <scope>NUCLEOTIDE SEQUENCE [LARGE SCALE GENOMIC DNA]</scope>
    <source>
        <strain evidence="1 2">RPTAtOch1</strain>
    </source>
</reference>
<dbReference type="AlphaFoldDB" id="A0A5N1JUQ3"/>